<dbReference type="InterPro" id="IPR038765">
    <property type="entry name" value="Papain-like_cys_pep_sf"/>
</dbReference>
<dbReference type="Pfam" id="PF01841">
    <property type="entry name" value="Transglut_core"/>
    <property type="match status" value="1"/>
</dbReference>
<dbReference type="PANTHER" id="PTHR33490:SF7">
    <property type="entry name" value="BLR2979 PROTEIN"/>
    <property type="match status" value="1"/>
</dbReference>
<dbReference type="Proteomes" id="UP000006048">
    <property type="component" value="Chromosome"/>
</dbReference>
<dbReference type="Pfam" id="PF08379">
    <property type="entry name" value="Bact_transglu_N"/>
    <property type="match status" value="1"/>
</dbReference>
<dbReference type="OrthoDB" id="9787782at2"/>
<evidence type="ECO:0000313" key="2">
    <source>
        <dbReference type="EMBL" id="AFM13817.1"/>
    </source>
</evidence>
<dbReference type="Gene3D" id="3.10.620.30">
    <property type="match status" value="1"/>
</dbReference>
<feature type="domain" description="Transglutaminase-like" evidence="1">
    <location>
        <begin position="177"/>
        <end position="247"/>
    </location>
</feature>
<dbReference type="AlphaFoldDB" id="I4B960"/>
<dbReference type="PANTHER" id="PTHR33490">
    <property type="entry name" value="BLR5614 PROTEIN-RELATED"/>
    <property type="match status" value="1"/>
</dbReference>
<dbReference type="InterPro" id="IPR013589">
    <property type="entry name" value="Bac_transglu_N"/>
</dbReference>
<dbReference type="RefSeq" id="WP_014804317.1">
    <property type="nucleotide sequence ID" value="NC_018020.1"/>
</dbReference>
<dbReference type="SMART" id="SM00460">
    <property type="entry name" value="TGc"/>
    <property type="match status" value="1"/>
</dbReference>
<sequence length="292" mass="32706">MAEYEVTHTTRYNYSEKVGHCQNIAYLTPQSDNRQTCKNSSVFVSPYPTILNQHQDYFGNKYYYFSVEDAHNALEVIGKTHVVTSALTPVEELYSPPWEAAVEALKSPQGEADIRAQEFLLPSPFVPLSETFAGFARETFTPEKPVLTAALDLTRRIYAEFKYQQKSTNILTPLTEVYQKRTGVCQDFAHLCIAALRSIGLAAQYTSGYIETFPPKDKPKLRGSDASHAWFAIYVPGQGWFDFDPTNGKAIGEEFIVTARGRDFGDVSPLKGIIFGGGKHTLKVEVDVHRIS</sequence>
<keyword evidence="3" id="KW-1185">Reference proteome</keyword>
<dbReference type="SUPFAM" id="SSF54001">
    <property type="entry name" value="Cysteine proteinases"/>
    <property type="match status" value="1"/>
</dbReference>
<dbReference type="STRING" id="869212.Turpa_3178"/>
<proteinExistence type="predicted"/>
<dbReference type="InterPro" id="IPR002931">
    <property type="entry name" value="Transglutaminase-like"/>
</dbReference>
<protein>
    <submittedName>
        <fullName evidence="2">Transglutaminase domain-containing protein</fullName>
    </submittedName>
</protein>
<dbReference type="HOGENOM" id="CLU_008973_0_0_12"/>
<reference evidence="2 3" key="1">
    <citation type="submission" date="2012-06" db="EMBL/GenBank/DDBJ databases">
        <title>The complete chromosome of genome of Turneriella parva DSM 21527.</title>
        <authorList>
            <consortium name="US DOE Joint Genome Institute (JGI-PGF)"/>
            <person name="Lucas S."/>
            <person name="Han J."/>
            <person name="Lapidus A."/>
            <person name="Bruce D."/>
            <person name="Goodwin L."/>
            <person name="Pitluck S."/>
            <person name="Peters L."/>
            <person name="Kyrpides N."/>
            <person name="Mavromatis K."/>
            <person name="Ivanova N."/>
            <person name="Mikhailova N."/>
            <person name="Chertkov O."/>
            <person name="Detter J.C."/>
            <person name="Tapia R."/>
            <person name="Han C."/>
            <person name="Land M."/>
            <person name="Hauser L."/>
            <person name="Markowitz V."/>
            <person name="Cheng J.-F."/>
            <person name="Hugenholtz P."/>
            <person name="Woyke T."/>
            <person name="Wu D."/>
            <person name="Gronow S."/>
            <person name="Wellnitz S."/>
            <person name="Brambilla E."/>
            <person name="Klenk H.-P."/>
            <person name="Eisen J.A."/>
        </authorList>
    </citation>
    <scope>NUCLEOTIDE SEQUENCE [LARGE SCALE GENOMIC DNA]</scope>
    <source>
        <strain evidence="3">ATCC BAA-1111 / DSM 21527 / NCTC 11395 / H</strain>
    </source>
</reference>
<dbReference type="KEGG" id="tpx:Turpa_3178"/>
<evidence type="ECO:0000313" key="3">
    <source>
        <dbReference type="Proteomes" id="UP000006048"/>
    </source>
</evidence>
<dbReference type="EMBL" id="CP002959">
    <property type="protein sequence ID" value="AFM13817.1"/>
    <property type="molecule type" value="Genomic_DNA"/>
</dbReference>
<organism evidence="2 3">
    <name type="scientific">Turneriella parva (strain ATCC BAA-1111 / DSM 21527 / NCTC 11395 / H)</name>
    <name type="common">Leptospira parva</name>
    <dbReference type="NCBI Taxonomy" id="869212"/>
    <lineage>
        <taxon>Bacteria</taxon>
        <taxon>Pseudomonadati</taxon>
        <taxon>Spirochaetota</taxon>
        <taxon>Spirochaetia</taxon>
        <taxon>Leptospirales</taxon>
        <taxon>Leptospiraceae</taxon>
        <taxon>Turneriella</taxon>
    </lineage>
</organism>
<name>I4B960_TURPD</name>
<accession>I4B960</accession>
<evidence type="ECO:0000259" key="1">
    <source>
        <dbReference type="SMART" id="SM00460"/>
    </source>
</evidence>
<gene>
    <name evidence="2" type="ordered locus">Turpa_3178</name>
</gene>